<dbReference type="GO" id="GO:0030619">
    <property type="term" value="F:U1 snRNA binding"/>
    <property type="evidence" value="ECO:0007669"/>
    <property type="project" value="TreeGrafter"/>
</dbReference>
<dbReference type="GO" id="GO:0097157">
    <property type="term" value="F:pre-mRNA intronic binding"/>
    <property type="evidence" value="ECO:0007669"/>
    <property type="project" value="TreeGrafter"/>
</dbReference>
<protein>
    <submittedName>
        <fullName evidence="2">Pre-mRNA-processing-splicing factor 8</fullName>
    </submittedName>
</protein>
<proteinExistence type="predicted"/>
<keyword evidence="3" id="KW-1185">Reference proteome</keyword>
<evidence type="ECO:0000313" key="3">
    <source>
        <dbReference type="Proteomes" id="UP000247409"/>
    </source>
</evidence>
<dbReference type="AlphaFoldDB" id="A0A2V3IEL0"/>
<evidence type="ECO:0000313" key="2">
    <source>
        <dbReference type="EMBL" id="PXF40526.1"/>
    </source>
</evidence>
<comment type="caution">
    <text evidence="2">The sequence shown here is derived from an EMBL/GenBank/DDBJ whole genome shotgun (WGS) entry which is preliminary data.</text>
</comment>
<organism evidence="2 3">
    <name type="scientific">Gracilariopsis chorda</name>
    <dbReference type="NCBI Taxonomy" id="448386"/>
    <lineage>
        <taxon>Eukaryota</taxon>
        <taxon>Rhodophyta</taxon>
        <taxon>Florideophyceae</taxon>
        <taxon>Rhodymeniophycidae</taxon>
        <taxon>Gracilariales</taxon>
        <taxon>Gracilariaceae</taxon>
        <taxon>Gracilariopsis</taxon>
    </lineage>
</organism>
<name>A0A2V3IEL0_9FLOR</name>
<feature type="domain" description="RNA recognition motif spliceosomal PrP8" evidence="1">
    <location>
        <begin position="77"/>
        <end position="166"/>
    </location>
</feature>
<dbReference type="PANTHER" id="PTHR11140:SF0">
    <property type="entry name" value="PRE-MRNA-PROCESSING-SPLICING FACTOR 8"/>
    <property type="match status" value="1"/>
</dbReference>
<dbReference type="GO" id="GO:0030623">
    <property type="term" value="F:U5 snRNA binding"/>
    <property type="evidence" value="ECO:0007669"/>
    <property type="project" value="TreeGrafter"/>
</dbReference>
<dbReference type="GO" id="GO:0000244">
    <property type="term" value="P:spliceosomal tri-snRNP complex assembly"/>
    <property type="evidence" value="ECO:0007669"/>
    <property type="project" value="TreeGrafter"/>
</dbReference>
<dbReference type="GO" id="GO:0005682">
    <property type="term" value="C:U5 snRNP"/>
    <property type="evidence" value="ECO:0007669"/>
    <property type="project" value="TreeGrafter"/>
</dbReference>
<dbReference type="InterPro" id="IPR027652">
    <property type="entry name" value="PRP8"/>
</dbReference>
<dbReference type="PANTHER" id="PTHR11140">
    <property type="entry name" value="PRE-MRNA SPLICING FACTOR PRP8"/>
    <property type="match status" value="1"/>
</dbReference>
<accession>A0A2V3IEL0</accession>
<dbReference type="GO" id="GO:0030620">
    <property type="term" value="F:U2 snRNA binding"/>
    <property type="evidence" value="ECO:0007669"/>
    <property type="project" value="TreeGrafter"/>
</dbReference>
<dbReference type="Proteomes" id="UP000247409">
    <property type="component" value="Unassembled WGS sequence"/>
</dbReference>
<dbReference type="STRING" id="448386.A0A2V3IEL0"/>
<dbReference type="SUPFAM" id="SSF53098">
    <property type="entry name" value="Ribonuclease H-like"/>
    <property type="match status" value="1"/>
</dbReference>
<reference evidence="2 3" key="1">
    <citation type="journal article" date="2018" name="Mol. Biol. Evol.">
        <title>Analysis of the draft genome of the red seaweed Gracilariopsis chorda provides insights into genome size evolution in Rhodophyta.</title>
        <authorList>
            <person name="Lee J."/>
            <person name="Yang E.C."/>
            <person name="Graf L."/>
            <person name="Yang J.H."/>
            <person name="Qiu H."/>
            <person name="Zel Zion U."/>
            <person name="Chan C.X."/>
            <person name="Stephens T.G."/>
            <person name="Weber A.P.M."/>
            <person name="Boo G.H."/>
            <person name="Boo S.M."/>
            <person name="Kim K.M."/>
            <person name="Shin Y."/>
            <person name="Jung M."/>
            <person name="Lee S.J."/>
            <person name="Yim H.S."/>
            <person name="Lee J.H."/>
            <person name="Bhattacharya D."/>
            <person name="Yoon H.S."/>
        </authorList>
    </citation>
    <scope>NUCLEOTIDE SEQUENCE [LARGE SCALE GENOMIC DNA]</scope>
    <source>
        <strain evidence="2 3">SKKU-2015</strain>
        <tissue evidence="2">Whole body</tissue>
    </source>
</reference>
<dbReference type="GO" id="GO:0071013">
    <property type="term" value="C:catalytic step 2 spliceosome"/>
    <property type="evidence" value="ECO:0007669"/>
    <property type="project" value="TreeGrafter"/>
</dbReference>
<dbReference type="InterPro" id="IPR019582">
    <property type="entry name" value="RRM_spliceosomal_PrP8"/>
</dbReference>
<dbReference type="GO" id="GO:0017070">
    <property type="term" value="F:U6 snRNA binding"/>
    <property type="evidence" value="ECO:0007669"/>
    <property type="project" value="TreeGrafter"/>
</dbReference>
<dbReference type="Pfam" id="PF10598">
    <property type="entry name" value="RRM_4"/>
    <property type="match status" value="1"/>
</dbReference>
<sequence length="177" mass="20010">MSILQRNSQSATWINNYGMKPRNAGCFQTGLNPPILGLPLFLYTNGQQESTPMMCGKGNTRETMAHLQARFDQVAPKVDHLLLNRMIRLGIDHNLADYVTAKNNVNISFKVMPHRNFYGLTRGLQFSPFVMQYYGLMVDLLVPGLRRATELAGSPTIPNEWLTFENIGTEIAHPIRM</sequence>
<dbReference type="EMBL" id="NBIV01000287">
    <property type="protein sequence ID" value="PXF40526.1"/>
    <property type="molecule type" value="Genomic_DNA"/>
</dbReference>
<dbReference type="OrthoDB" id="3256294at2759"/>
<dbReference type="InterPro" id="IPR012337">
    <property type="entry name" value="RNaseH-like_sf"/>
</dbReference>
<evidence type="ECO:0000259" key="1">
    <source>
        <dbReference type="Pfam" id="PF10598"/>
    </source>
</evidence>
<gene>
    <name evidence="2" type="ORF">BWQ96_09763</name>
</gene>